<keyword evidence="3" id="KW-0602">Photosynthesis</keyword>
<dbReference type="eggNOG" id="ENOG5033GAV">
    <property type="taxonomic scope" value="Bacteria"/>
</dbReference>
<keyword evidence="5" id="KW-0077">Bacteriochlorophyll biosynthesis</keyword>
<dbReference type="GO" id="GO:0030494">
    <property type="term" value="P:bacteriochlorophyll biosynthetic process"/>
    <property type="evidence" value="ECO:0007669"/>
    <property type="project" value="UniProtKB-KW"/>
</dbReference>
<keyword evidence="8" id="KW-1185">Reference proteome</keyword>
<evidence type="ECO:0000256" key="4">
    <source>
        <dbReference type="ARBA" id="ARBA00023171"/>
    </source>
</evidence>
<dbReference type="AlphaFoldDB" id="C8RYQ6"/>
<dbReference type="Proteomes" id="UP000010121">
    <property type="component" value="Unassembled WGS sequence"/>
</dbReference>
<keyword evidence="6" id="KW-1133">Transmembrane helix</keyword>
<dbReference type="RefSeq" id="WP_008028566.1">
    <property type="nucleotide sequence ID" value="NZ_ACYY01000004.1"/>
</dbReference>
<dbReference type="STRING" id="371731.Rsw2DRAFT_0934"/>
<comment type="caution">
    <text evidence="7">The sequence shown here is derived from an EMBL/GenBank/DDBJ whole genome shotgun (WGS) entry which is preliminary data.</text>
</comment>
<comment type="similarity">
    <text evidence="2">Belongs to the PufQ family.</text>
</comment>
<keyword evidence="6" id="KW-0472">Membrane</keyword>
<proteinExistence type="inferred from homology"/>
<evidence type="ECO:0000256" key="6">
    <source>
        <dbReference type="SAM" id="Phobius"/>
    </source>
</evidence>
<evidence type="ECO:0000256" key="1">
    <source>
        <dbReference type="ARBA" id="ARBA00003128"/>
    </source>
</evidence>
<dbReference type="EMBL" id="ACYY01000004">
    <property type="protein sequence ID" value="EEW26244.1"/>
    <property type="molecule type" value="Genomic_DNA"/>
</dbReference>
<comment type="function">
    <text evidence="1">Required for bacteriochlorophyll biosynthesis. Directly involved in the assembly of both the B875 and B800-850 pigment-protein complexes.</text>
</comment>
<evidence type="ECO:0000313" key="7">
    <source>
        <dbReference type="EMBL" id="EEW26244.1"/>
    </source>
</evidence>
<dbReference type="Pfam" id="PF05398">
    <property type="entry name" value="PufQ"/>
    <property type="match status" value="1"/>
</dbReference>
<feature type="transmembrane region" description="Helical" evidence="6">
    <location>
        <begin position="21"/>
        <end position="46"/>
    </location>
</feature>
<gene>
    <name evidence="7" type="ORF">Rsw2DRAFT_0934</name>
</gene>
<dbReference type="InterPro" id="IPR008800">
    <property type="entry name" value="PufQ_cyt-su"/>
</dbReference>
<evidence type="ECO:0000256" key="5">
    <source>
        <dbReference type="ARBA" id="ARBA00023181"/>
    </source>
</evidence>
<dbReference type="GO" id="GO:0015979">
    <property type="term" value="P:photosynthesis"/>
    <property type="evidence" value="ECO:0007669"/>
    <property type="project" value="UniProtKB-KW"/>
</dbReference>
<evidence type="ECO:0000313" key="8">
    <source>
        <dbReference type="Proteomes" id="UP000010121"/>
    </source>
</evidence>
<evidence type="ECO:0000256" key="3">
    <source>
        <dbReference type="ARBA" id="ARBA00022531"/>
    </source>
</evidence>
<organism evidence="7 8">
    <name type="scientific">Rhodobacter ferrooxidans</name>
    <dbReference type="NCBI Taxonomy" id="371731"/>
    <lineage>
        <taxon>Bacteria</taxon>
        <taxon>Pseudomonadati</taxon>
        <taxon>Pseudomonadota</taxon>
        <taxon>Alphaproteobacteria</taxon>
        <taxon>Rhodobacterales</taxon>
        <taxon>Rhodobacter group</taxon>
        <taxon>Rhodobacter</taxon>
    </lineage>
</organism>
<keyword evidence="6" id="KW-0812">Transmembrane</keyword>
<protein>
    <submittedName>
        <fullName evidence="7">PufQ cytochrome subunit</fullName>
    </submittedName>
</protein>
<accession>C8RYQ6</accession>
<evidence type="ECO:0000256" key="2">
    <source>
        <dbReference type="ARBA" id="ARBA00009920"/>
    </source>
</evidence>
<reference evidence="7 8" key="1">
    <citation type="submission" date="2009-08" db="EMBL/GenBank/DDBJ databases">
        <title>The draft genome of Rhodobacter sp. SW2.</title>
        <authorList>
            <consortium name="US DOE Joint Genome Institute (JGI-PGF)"/>
            <person name="Lucas S."/>
            <person name="Copeland A."/>
            <person name="Lapidus A."/>
            <person name="Glavina del Rio T."/>
            <person name="Tice H."/>
            <person name="Bruce D."/>
            <person name="Goodwin L."/>
            <person name="Pitluck S."/>
            <person name="Larimer F."/>
            <person name="Land M.L."/>
            <person name="Hauser L."/>
            <person name="Emerson D."/>
        </authorList>
    </citation>
    <scope>NUCLEOTIDE SEQUENCE [LARGE SCALE GENOMIC DNA]</scope>
    <source>
        <strain evidence="7 8">SW2</strain>
    </source>
</reference>
<keyword evidence="4" id="KW-0149">Chlorophyll biosynthesis</keyword>
<name>C8RYQ6_9RHOB</name>
<sequence length="73" mass="8000">MTDYNIEVPRGRAHRAGRIEYSIYFALIFLIALPFALLAVPVSLALHGRFPAKGPIARARSEATAAATMIFRA</sequence>